<name>A0ABW2T3A6_9ACTN</name>
<dbReference type="InterPro" id="IPR036890">
    <property type="entry name" value="HATPase_C_sf"/>
</dbReference>
<evidence type="ECO:0000256" key="8">
    <source>
        <dbReference type="ARBA" id="ARBA00023012"/>
    </source>
</evidence>
<dbReference type="Pfam" id="PF13796">
    <property type="entry name" value="Sensor"/>
    <property type="match status" value="1"/>
</dbReference>
<evidence type="ECO:0000256" key="7">
    <source>
        <dbReference type="ARBA" id="ARBA00022840"/>
    </source>
</evidence>
<keyword evidence="7" id="KW-0067">ATP-binding</keyword>
<dbReference type="EMBL" id="JBHTEE010000001">
    <property type="protein sequence ID" value="MFC7602928.1"/>
    <property type="molecule type" value="Genomic_DNA"/>
</dbReference>
<dbReference type="InterPro" id="IPR011712">
    <property type="entry name" value="Sig_transdc_His_kin_sub3_dim/P"/>
</dbReference>
<evidence type="ECO:0000256" key="2">
    <source>
        <dbReference type="ARBA" id="ARBA00012438"/>
    </source>
</evidence>
<dbReference type="InterPro" id="IPR003594">
    <property type="entry name" value="HATPase_dom"/>
</dbReference>
<keyword evidence="14" id="KW-1185">Reference proteome</keyword>
<evidence type="ECO:0000259" key="10">
    <source>
        <dbReference type="Pfam" id="PF02518"/>
    </source>
</evidence>
<evidence type="ECO:0000256" key="1">
    <source>
        <dbReference type="ARBA" id="ARBA00000085"/>
    </source>
</evidence>
<dbReference type="RefSeq" id="WP_343975695.1">
    <property type="nucleotide sequence ID" value="NZ_BAAAGK010000132.1"/>
</dbReference>
<keyword evidence="9" id="KW-1133">Transmembrane helix</keyword>
<dbReference type="GO" id="GO:0016301">
    <property type="term" value="F:kinase activity"/>
    <property type="evidence" value="ECO:0007669"/>
    <property type="project" value="UniProtKB-KW"/>
</dbReference>
<dbReference type="Pfam" id="PF07730">
    <property type="entry name" value="HisKA_3"/>
    <property type="match status" value="1"/>
</dbReference>
<accession>A0ABW2T3A6</accession>
<dbReference type="Gene3D" id="3.30.565.10">
    <property type="entry name" value="Histidine kinase-like ATPase, C-terminal domain"/>
    <property type="match status" value="1"/>
</dbReference>
<keyword evidence="6 13" id="KW-0418">Kinase</keyword>
<keyword evidence="8" id="KW-0902">Two-component regulatory system</keyword>
<evidence type="ECO:0000256" key="6">
    <source>
        <dbReference type="ARBA" id="ARBA00022777"/>
    </source>
</evidence>
<keyword evidence="5" id="KW-0547">Nucleotide-binding</keyword>
<comment type="catalytic activity">
    <reaction evidence="1">
        <text>ATP + protein L-histidine = ADP + protein N-phospho-L-histidine.</text>
        <dbReference type="EC" id="2.7.13.3"/>
    </reaction>
</comment>
<dbReference type="Gene3D" id="1.20.5.1930">
    <property type="match status" value="1"/>
</dbReference>
<dbReference type="Pfam" id="PF02518">
    <property type="entry name" value="HATPase_c"/>
    <property type="match status" value="1"/>
</dbReference>
<keyword evidence="9" id="KW-0472">Membrane</keyword>
<keyword evidence="9" id="KW-0812">Transmembrane</keyword>
<evidence type="ECO:0000313" key="13">
    <source>
        <dbReference type="EMBL" id="MFC7602928.1"/>
    </source>
</evidence>
<keyword evidence="3" id="KW-0597">Phosphoprotein</keyword>
<evidence type="ECO:0000256" key="5">
    <source>
        <dbReference type="ARBA" id="ARBA00022741"/>
    </source>
</evidence>
<evidence type="ECO:0000256" key="3">
    <source>
        <dbReference type="ARBA" id="ARBA00022553"/>
    </source>
</evidence>
<organism evidence="13 14">
    <name type="scientific">Streptosporangium amethystogenes subsp. fukuiense</name>
    <dbReference type="NCBI Taxonomy" id="698418"/>
    <lineage>
        <taxon>Bacteria</taxon>
        <taxon>Bacillati</taxon>
        <taxon>Actinomycetota</taxon>
        <taxon>Actinomycetes</taxon>
        <taxon>Streptosporangiales</taxon>
        <taxon>Streptosporangiaceae</taxon>
        <taxon>Streptosporangium</taxon>
    </lineage>
</organism>
<comment type="caution">
    <text evidence="13">The sequence shown here is derived from an EMBL/GenBank/DDBJ whole genome shotgun (WGS) entry which is preliminary data.</text>
</comment>
<feature type="transmembrane region" description="Helical" evidence="9">
    <location>
        <begin position="185"/>
        <end position="205"/>
    </location>
</feature>
<protein>
    <recommendedName>
        <fullName evidence="2">histidine kinase</fullName>
        <ecNumber evidence="2">2.7.13.3</ecNumber>
    </recommendedName>
</protein>
<feature type="transmembrane region" description="Helical" evidence="9">
    <location>
        <begin position="63"/>
        <end position="84"/>
    </location>
</feature>
<proteinExistence type="predicted"/>
<sequence>MTAETVVSTPVVRTPLRRRVPLGPNGPFGMFVDPMTWRAVPYLLVSLFHGLAWFAFLASVIPLSLALVIVWIGLPLLALTMLAWRGVAMLERRFLRLAFGVDIPTPYRPSEGDNLFLRWKDMFVDPATWKDLLYLLLLLPIGIAEFTVSAVLWTLGLGLTVAPLPLLLLLGEPMTPIGELPIDSGPKALLCTLIGMGFLLAALYATRGMAWLHGLFGAALLGAGEKNLLAARAAHLRASRARGVDAAEAERRRIERDLHDGAQQRLLSVAMDLGRAQAKLDSDPEAARELLDQAHRGTKAAIAELRDLARGIHPAILTDRGLNAALSSLAARAPVRVDLAVEVSHRPPPAVESIAYFVVAECLTNLAKHSEATEASIRVSRQEQRVIVEIYDNGVGAAVPRPGGGLAGLADRAATIDGTLSVDSPLGGPTMIRAELPCEW</sequence>
<evidence type="ECO:0000259" key="11">
    <source>
        <dbReference type="Pfam" id="PF07730"/>
    </source>
</evidence>
<reference evidence="14" key="1">
    <citation type="journal article" date="2019" name="Int. J. Syst. Evol. Microbiol.">
        <title>The Global Catalogue of Microorganisms (GCM) 10K type strain sequencing project: providing services to taxonomists for standard genome sequencing and annotation.</title>
        <authorList>
            <consortium name="The Broad Institute Genomics Platform"/>
            <consortium name="The Broad Institute Genome Sequencing Center for Infectious Disease"/>
            <person name="Wu L."/>
            <person name="Ma J."/>
        </authorList>
    </citation>
    <scope>NUCLEOTIDE SEQUENCE [LARGE SCALE GENOMIC DNA]</scope>
    <source>
        <strain evidence="14">JCM 10083</strain>
    </source>
</reference>
<evidence type="ECO:0000256" key="4">
    <source>
        <dbReference type="ARBA" id="ARBA00022679"/>
    </source>
</evidence>
<evidence type="ECO:0000256" key="9">
    <source>
        <dbReference type="SAM" id="Phobius"/>
    </source>
</evidence>
<gene>
    <name evidence="13" type="ORF">ACFQVD_22750</name>
</gene>
<feature type="domain" description="Signal transduction histidine kinase subgroup 3 dimerisation and phosphoacceptor" evidence="11">
    <location>
        <begin position="250"/>
        <end position="315"/>
    </location>
</feature>
<dbReference type="InterPro" id="IPR025828">
    <property type="entry name" value="Put_sensor_dom"/>
</dbReference>
<evidence type="ECO:0000259" key="12">
    <source>
        <dbReference type="Pfam" id="PF13796"/>
    </source>
</evidence>
<feature type="domain" description="Histidine kinase/HSP90-like ATPase" evidence="10">
    <location>
        <begin position="355"/>
        <end position="437"/>
    </location>
</feature>
<dbReference type="InterPro" id="IPR050482">
    <property type="entry name" value="Sensor_HK_TwoCompSys"/>
</dbReference>
<dbReference type="PANTHER" id="PTHR24421:SF10">
    <property type="entry name" value="NITRATE_NITRITE SENSOR PROTEIN NARQ"/>
    <property type="match status" value="1"/>
</dbReference>
<dbReference type="SUPFAM" id="SSF55874">
    <property type="entry name" value="ATPase domain of HSP90 chaperone/DNA topoisomerase II/histidine kinase"/>
    <property type="match status" value="1"/>
</dbReference>
<feature type="transmembrane region" description="Helical" evidence="9">
    <location>
        <begin position="132"/>
        <end position="165"/>
    </location>
</feature>
<keyword evidence="4" id="KW-0808">Transferase</keyword>
<evidence type="ECO:0000313" key="14">
    <source>
        <dbReference type="Proteomes" id="UP001596514"/>
    </source>
</evidence>
<dbReference type="Proteomes" id="UP001596514">
    <property type="component" value="Unassembled WGS sequence"/>
</dbReference>
<feature type="transmembrane region" description="Helical" evidence="9">
    <location>
        <begin position="39"/>
        <end position="57"/>
    </location>
</feature>
<dbReference type="PANTHER" id="PTHR24421">
    <property type="entry name" value="NITRATE/NITRITE SENSOR PROTEIN NARX-RELATED"/>
    <property type="match status" value="1"/>
</dbReference>
<feature type="domain" description="Putative sensor" evidence="12">
    <location>
        <begin position="42"/>
        <end position="221"/>
    </location>
</feature>
<dbReference type="CDD" id="cd16917">
    <property type="entry name" value="HATPase_UhpB-NarQ-NarX-like"/>
    <property type="match status" value="1"/>
</dbReference>
<dbReference type="EC" id="2.7.13.3" evidence="2"/>